<dbReference type="AlphaFoldDB" id="A0A2B7ZE39"/>
<dbReference type="InterPro" id="IPR012132">
    <property type="entry name" value="GMC_OxRdtase"/>
</dbReference>
<dbReference type="PANTHER" id="PTHR11552">
    <property type="entry name" value="GLUCOSE-METHANOL-CHOLINE GMC OXIDOREDUCTASE"/>
    <property type="match status" value="1"/>
</dbReference>
<reference evidence="3 4" key="1">
    <citation type="submission" date="2017-10" db="EMBL/GenBank/DDBJ databases">
        <title>Comparative genomics in systemic dimorphic fungi from Ajellomycetaceae.</title>
        <authorList>
            <person name="Munoz J.F."/>
            <person name="Mcewen J.G."/>
            <person name="Clay O.K."/>
            <person name="Cuomo C.A."/>
        </authorList>
    </citation>
    <scope>NUCLEOTIDE SEQUENCE [LARGE SCALE GENOMIC DNA]</scope>
    <source>
        <strain evidence="3 4">UAMH4076</strain>
    </source>
</reference>
<dbReference type="GO" id="GO:0016614">
    <property type="term" value="F:oxidoreductase activity, acting on CH-OH group of donors"/>
    <property type="evidence" value="ECO:0007669"/>
    <property type="project" value="InterPro"/>
</dbReference>
<evidence type="ECO:0000313" key="3">
    <source>
        <dbReference type="EMBL" id="PGH31443.1"/>
    </source>
</evidence>
<dbReference type="Gene3D" id="3.50.50.60">
    <property type="entry name" value="FAD/NAD(P)-binding domain"/>
    <property type="match status" value="1"/>
</dbReference>
<dbReference type="InterPro" id="IPR000172">
    <property type="entry name" value="GMC_OxRdtase_N"/>
</dbReference>
<dbReference type="Pfam" id="PF00732">
    <property type="entry name" value="GMC_oxred_N"/>
    <property type="match status" value="2"/>
</dbReference>
<proteinExistence type="inferred from homology"/>
<accession>A0A2B7ZE39</accession>
<comment type="similarity">
    <text evidence="1">Belongs to the GMC oxidoreductase family.</text>
</comment>
<sequence>MTIPGEVDIILHFTIYAHRNGSVAEHAIVLCAHILGGGSSINFMMYTHASTSNYNDFKAKGWITKELIPLMRKYETYQRACRYIHSTRSKYDNLHLRRNTKVGKVIIENSRAVGVVTVPTKSPSGTNPPCKVYRARKQMITSGGTLSSPPILQWSDIDDLNKLHAAGIKPIVDLPGVGLNFQGHYLTFSVYLRSKA</sequence>
<protein>
    <recommendedName>
        <fullName evidence="2">Glucose-methanol-choline oxidoreductase N-terminal domain-containing protein</fullName>
    </recommendedName>
</protein>
<dbReference type="SUPFAM" id="SSF51905">
    <property type="entry name" value="FAD/NAD(P)-binding domain"/>
    <property type="match status" value="1"/>
</dbReference>
<name>A0A2B7ZE39_9EURO</name>
<gene>
    <name evidence="3" type="ORF">GX50_05797</name>
</gene>
<feature type="domain" description="Glucose-methanol-choline oxidoreductase N-terminal" evidence="2">
    <location>
        <begin position="83"/>
        <end position="185"/>
    </location>
</feature>
<evidence type="ECO:0000259" key="2">
    <source>
        <dbReference type="Pfam" id="PF00732"/>
    </source>
</evidence>
<evidence type="ECO:0000256" key="1">
    <source>
        <dbReference type="ARBA" id="ARBA00010790"/>
    </source>
</evidence>
<organism evidence="3 4">
    <name type="scientific">[Emmonsia] crescens</name>
    <dbReference type="NCBI Taxonomy" id="73230"/>
    <lineage>
        <taxon>Eukaryota</taxon>
        <taxon>Fungi</taxon>
        <taxon>Dikarya</taxon>
        <taxon>Ascomycota</taxon>
        <taxon>Pezizomycotina</taxon>
        <taxon>Eurotiomycetes</taxon>
        <taxon>Eurotiomycetidae</taxon>
        <taxon>Onygenales</taxon>
        <taxon>Ajellomycetaceae</taxon>
        <taxon>Emergomyces</taxon>
    </lineage>
</organism>
<dbReference type="EMBL" id="PDND01000128">
    <property type="protein sequence ID" value="PGH31443.1"/>
    <property type="molecule type" value="Genomic_DNA"/>
</dbReference>
<dbReference type="InterPro" id="IPR036188">
    <property type="entry name" value="FAD/NAD-bd_sf"/>
</dbReference>
<evidence type="ECO:0000313" key="4">
    <source>
        <dbReference type="Proteomes" id="UP000226031"/>
    </source>
</evidence>
<dbReference type="PANTHER" id="PTHR11552:SF119">
    <property type="entry name" value="GLUCOSE-METHANOL-CHOLINE OXIDOREDUCTASE N-TERMINAL DOMAIN-CONTAINING PROTEIN"/>
    <property type="match status" value="1"/>
</dbReference>
<dbReference type="GO" id="GO:0050660">
    <property type="term" value="F:flavin adenine dinucleotide binding"/>
    <property type="evidence" value="ECO:0007669"/>
    <property type="project" value="InterPro"/>
</dbReference>
<dbReference type="STRING" id="73230.A0A2B7ZE39"/>
<dbReference type="Proteomes" id="UP000226031">
    <property type="component" value="Unassembled WGS sequence"/>
</dbReference>
<feature type="domain" description="Glucose-methanol-choline oxidoreductase N-terminal" evidence="2">
    <location>
        <begin position="21"/>
        <end position="75"/>
    </location>
</feature>
<comment type="caution">
    <text evidence="3">The sequence shown here is derived from an EMBL/GenBank/DDBJ whole genome shotgun (WGS) entry which is preliminary data.</text>
</comment>
<keyword evidence="4" id="KW-1185">Reference proteome</keyword>